<protein>
    <submittedName>
        <fullName evidence="3">Uncharacterized protein</fullName>
    </submittedName>
</protein>
<name>A0A5B0NEZ8_PUCGR</name>
<sequence>MSASSDVVHDQVSVLSRGLDHLGTEPVTHSPKQEAPPVSTDGNSGEAESFEFEVLTPYDQESEIGLKEGVLESLDIGDSAEVFPSSAHVGHGASIMAQNTMVDLSRLRRHGAALRKDRNRRLAESLEPLIADASVVKSRLVMTRTHCLYPKKSTLIPFPSCLIGFRLVLHPCHPKARIKHVNIELTLNSKKAEPTGSPIAIKSIYPPDGEIQETGERTLVHAMRENSAGISVGVDPYGTATLKHVQSIGHNSYTVPYVLSSGVDTNILLITMEEDSSLKAGVAPSLYFAALLELPTDTKKSFHAHMKVVSKSHKHFASKPWPSPMAWSFEYDGQTEFGKFGTHWLFQTGFFFFFLCSLILLITAKYFF</sequence>
<organism evidence="3 4">
    <name type="scientific">Puccinia graminis f. sp. tritici</name>
    <dbReference type="NCBI Taxonomy" id="56615"/>
    <lineage>
        <taxon>Eukaryota</taxon>
        <taxon>Fungi</taxon>
        <taxon>Dikarya</taxon>
        <taxon>Basidiomycota</taxon>
        <taxon>Pucciniomycotina</taxon>
        <taxon>Pucciniomycetes</taxon>
        <taxon>Pucciniales</taxon>
        <taxon>Pucciniaceae</taxon>
        <taxon>Puccinia</taxon>
    </lineage>
</organism>
<dbReference type="Proteomes" id="UP000325313">
    <property type="component" value="Unassembled WGS sequence"/>
</dbReference>
<keyword evidence="2" id="KW-0812">Transmembrane</keyword>
<keyword evidence="2" id="KW-0472">Membrane</keyword>
<evidence type="ECO:0000256" key="1">
    <source>
        <dbReference type="SAM" id="MobiDB-lite"/>
    </source>
</evidence>
<evidence type="ECO:0000313" key="4">
    <source>
        <dbReference type="Proteomes" id="UP000325313"/>
    </source>
</evidence>
<keyword evidence="2" id="KW-1133">Transmembrane helix</keyword>
<gene>
    <name evidence="3" type="ORF">PGTUg99_024207</name>
</gene>
<feature type="transmembrane region" description="Helical" evidence="2">
    <location>
        <begin position="344"/>
        <end position="367"/>
    </location>
</feature>
<evidence type="ECO:0000256" key="2">
    <source>
        <dbReference type="SAM" id="Phobius"/>
    </source>
</evidence>
<dbReference type="EMBL" id="VDEP01000409">
    <property type="protein sequence ID" value="KAA1087911.1"/>
    <property type="molecule type" value="Genomic_DNA"/>
</dbReference>
<proteinExistence type="predicted"/>
<comment type="caution">
    <text evidence="3">The sequence shown here is derived from an EMBL/GenBank/DDBJ whole genome shotgun (WGS) entry which is preliminary data.</text>
</comment>
<accession>A0A5B0NEZ8</accession>
<feature type="region of interest" description="Disordered" evidence="1">
    <location>
        <begin position="1"/>
        <end position="46"/>
    </location>
</feature>
<dbReference type="AlphaFoldDB" id="A0A5B0NEZ8"/>
<evidence type="ECO:0000313" key="3">
    <source>
        <dbReference type="EMBL" id="KAA1087911.1"/>
    </source>
</evidence>
<reference evidence="3 4" key="1">
    <citation type="submission" date="2019-05" db="EMBL/GenBank/DDBJ databases">
        <title>Emergence of the Ug99 lineage of the wheat stem rust pathogen through somatic hybridization.</title>
        <authorList>
            <person name="Li F."/>
            <person name="Upadhyaya N.M."/>
            <person name="Sperschneider J."/>
            <person name="Matny O."/>
            <person name="Nguyen-Phuc H."/>
            <person name="Mago R."/>
            <person name="Raley C."/>
            <person name="Miller M.E."/>
            <person name="Silverstein K.A.T."/>
            <person name="Henningsen E."/>
            <person name="Hirsch C.D."/>
            <person name="Visser B."/>
            <person name="Pretorius Z.A."/>
            <person name="Steffenson B.J."/>
            <person name="Schwessinger B."/>
            <person name="Dodds P.N."/>
            <person name="Figueroa M."/>
        </authorList>
    </citation>
    <scope>NUCLEOTIDE SEQUENCE [LARGE SCALE GENOMIC DNA]</scope>
    <source>
        <strain evidence="3 4">Ug99</strain>
    </source>
</reference>